<feature type="chain" id="PRO_5044328545" description="Deoxyribonuclease-2-alpha" evidence="19">
    <location>
        <begin position="18"/>
        <end position="387"/>
    </location>
</feature>
<dbReference type="RefSeq" id="XP_028835881.1">
    <property type="nucleotide sequence ID" value="XM_028980048.1"/>
</dbReference>
<dbReference type="PANTHER" id="PTHR10858:SF9">
    <property type="entry name" value="DEOXYRIBONUCLEASE-2-ALPHA"/>
    <property type="match status" value="1"/>
</dbReference>
<dbReference type="Proteomes" id="UP000694580">
    <property type="component" value="Chromosome 5"/>
</dbReference>
<comment type="catalytic activity">
    <reaction evidence="1">
        <text>Endonucleolytic cleavage to nucleoside 3'-phosphates and 3'-phosphooligonucleotide end-products.</text>
        <dbReference type="EC" id="3.1.22.1"/>
    </reaction>
</comment>
<dbReference type="GeneTree" id="ENSGT00390000002634"/>
<dbReference type="GO" id="GO:0006309">
    <property type="term" value="P:apoptotic DNA fragmentation"/>
    <property type="evidence" value="ECO:0007669"/>
    <property type="project" value="TreeGrafter"/>
</dbReference>
<dbReference type="GO" id="GO:0005764">
    <property type="term" value="C:lysosome"/>
    <property type="evidence" value="ECO:0007669"/>
    <property type="project" value="UniProtKB-SubCell"/>
</dbReference>
<evidence type="ECO:0000256" key="9">
    <source>
        <dbReference type="ARBA" id="ARBA00022759"/>
    </source>
</evidence>
<evidence type="ECO:0000313" key="20">
    <source>
        <dbReference type="Ensembl" id="ENSDCDP00010010027.1"/>
    </source>
</evidence>
<evidence type="ECO:0000256" key="18">
    <source>
        <dbReference type="ARBA" id="ARBA00045381"/>
    </source>
</evidence>
<evidence type="ECO:0000256" key="16">
    <source>
        <dbReference type="ARBA" id="ARBA00041918"/>
    </source>
</evidence>
<evidence type="ECO:0000256" key="17">
    <source>
        <dbReference type="ARBA" id="ARBA00043033"/>
    </source>
</evidence>
<organism evidence="20 21">
    <name type="scientific">Denticeps clupeoides</name>
    <name type="common">denticle herring</name>
    <dbReference type="NCBI Taxonomy" id="299321"/>
    <lineage>
        <taxon>Eukaryota</taxon>
        <taxon>Metazoa</taxon>
        <taxon>Chordata</taxon>
        <taxon>Craniata</taxon>
        <taxon>Vertebrata</taxon>
        <taxon>Euteleostomi</taxon>
        <taxon>Actinopterygii</taxon>
        <taxon>Neopterygii</taxon>
        <taxon>Teleostei</taxon>
        <taxon>Clupei</taxon>
        <taxon>Clupeiformes</taxon>
        <taxon>Denticipitoidei</taxon>
        <taxon>Denticipitidae</taxon>
        <taxon>Denticeps</taxon>
    </lineage>
</organism>
<evidence type="ECO:0000256" key="8">
    <source>
        <dbReference type="ARBA" id="ARBA00022729"/>
    </source>
</evidence>
<keyword evidence="21" id="KW-1185">Reference proteome</keyword>
<evidence type="ECO:0000256" key="1">
    <source>
        <dbReference type="ARBA" id="ARBA00000447"/>
    </source>
</evidence>
<dbReference type="GO" id="GO:0004531">
    <property type="term" value="F:deoxyribonuclease II activity"/>
    <property type="evidence" value="ECO:0007669"/>
    <property type="project" value="UniProtKB-EC"/>
</dbReference>
<evidence type="ECO:0000256" key="4">
    <source>
        <dbReference type="ARBA" id="ARBA00012036"/>
    </source>
</evidence>
<evidence type="ECO:0000256" key="6">
    <source>
        <dbReference type="ARBA" id="ARBA00022703"/>
    </source>
</evidence>
<evidence type="ECO:0000256" key="5">
    <source>
        <dbReference type="ARBA" id="ARBA00022473"/>
    </source>
</evidence>
<proteinExistence type="inferred from homology"/>
<evidence type="ECO:0000256" key="12">
    <source>
        <dbReference type="ARBA" id="ARBA00023180"/>
    </source>
</evidence>
<name>A0AAY4AME5_9TELE</name>
<reference evidence="20 21" key="1">
    <citation type="submission" date="2020-06" db="EMBL/GenBank/DDBJ databases">
        <authorList>
            <consortium name="Wellcome Sanger Institute Data Sharing"/>
        </authorList>
    </citation>
    <scope>NUCLEOTIDE SEQUENCE [LARGE SCALE GENOMIC DNA]</scope>
</reference>
<gene>
    <name evidence="20" type="primary">DNASE2</name>
</gene>
<evidence type="ECO:0000256" key="13">
    <source>
        <dbReference type="ARBA" id="ARBA00023228"/>
    </source>
</evidence>
<dbReference type="PANTHER" id="PTHR10858">
    <property type="entry name" value="DEOXYRIBONUCLEASE II"/>
    <property type="match status" value="1"/>
</dbReference>
<dbReference type="Pfam" id="PF03265">
    <property type="entry name" value="DNase_II"/>
    <property type="match status" value="1"/>
</dbReference>
<accession>A0AAY4AME5</accession>
<evidence type="ECO:0000313" key="21">
    <source>
        <dbReference type="Proteomes" id="UP000694580"/>
    </source>
</evidence>
<comment type="subcellular location">
    <subcellularLocation>
        <location evidence="2">Lysosome</location>
    </subcellularLocation>
</comment>
<evidence type="ECO:0000256" key="14">
    <source>
        <dbReference type="ARBA" id="ARBA00039868"/>
    </source>
</evidence>
<dbReference type="EC" id="3.1.22.1" evidence="4"/>
<evidence type="ECO:0000256" key="10">
    <source>
        <dbReference type="ARBA" id="ARBA00022801"/>
    </source>
</evidence>
<evidence type="ECO:0000256" key="15">
    <source>
        <dbReference type="ARBA" id="ARBA00041393"/>
    </source>
</evidence>
<keyword evidence="7" id="KW-0540">Nuclease</keyword>
<evidence type="ECO:0000256" key="11">
    <source>
        <dbReference type="ARBA" id="ARBA00023157"/>
    </source>
</evidence>
<dbReference type="GeneID" id="114790209"/>
<reference evidence="20" key="2">
    <citation type="submission" date="2025-08" db="UniProtKB">
        <authorList>
            <consortium name="Ensembl"/>
        </authorList>
    </citation>
    <scope>IDENTIFICATION</scope>
</reference>
<dbReference type="Ensembl" id="ENSDCDT00010010521.1">
    <property type="protein sequence ID" value="ENSDCDP00010010027.1"/>
    <property type="gene ID" value="ENSDCDG00010004460.1"/>
</dbReference>
<keyword evidence="10" id="KW-0378">Hydrolase</keyword>
<comment type="similarity">
    <text evidence="3">Belongs to the DNase II family.</text>
</comment>
<keyword evidence="12" id="KW-0325">Glycoprotein</keyword>
<keyword evidence="11" id="KW-1015">Disulfide bond</keyword>
<protein>
    <recommendedName>
        <fullName evidence="14">Deoxyribonuclease-2-alpha</fullName>
        <ecNumber evidence="4">3.1.22.1</ecNumber>
    </recommendedName>
    <alternativeName>
        <fullName evidence="15">Acid DNase</fullName>
    </alternativeName>
    <alternativeName>
        <fullName evidence="17">Deoxyribonuclease II alpha</fullName>
    </alternativeName>
    <alternativeName>
        <fullName evidence="16">Lysosomal DNase II</fullName>
    </alternativeName>
</protein>
<comment type="function">
    <text evidence="18">Hydrolyzes DNA under acidic conditions with a preference for double-stranded DNA. Plays a major role in the clearance of nucleic acids generated through apoptosis, hence preventing autoinflammation. Necessary for proper fetal development and for definitive erythropoiesis in fetal liver and bone marrow, where it degrades nuclear DNA expelled from erythroid precursor cells.</text>
</comment>
<evidence type="ECO:0000256" key="19">
    <source>
        <dbReference type="SAM" id="SignalP"/>
    </source>
</evidence>
<evidence type="ECO:0000256" key="7">
    <source>
        <dbReference type="ARBA" id="ARBA00022722"/>
    </source>
</evidence>
<sequence length="387" mass="42290">MIALVLLLLHQPLGGVAAPVSCYNDDGGAVDWFYLYKLPRGRSHGEGLKYLFMERGSEGWTEGKGLVNDSTGALAKTLGPLYEDNELAYILYNDQPPKTQTDAKDEEVGSGHTKGVVLFDQTQGFWLVHSTPLFPPAKSKGPYSYPSSGMINGQNFLCVTYPLEHFQTIGDQLQINQPRVYDCHIPASLASSVPSLQELCRQNQRENASVSTHHSHISSANRSIALTSLAGTQFISFAKGADFQNDLYHSWVAPTLQSDLLVQFWRRTRGVLPSDCTLGWKVLDIQLVSPGQGYTYRATQDHSKWAVSPNAAAWGGAGSGSGWVCVGDINRDRAEERRGGGTVCLQDPVVWKAYRAAALRCYSCKGVVSDCGTAVREMELQGQTTGH</sequence>
<keyword evidence="9" id="KW-0255">Endonuclease</keyword>
<reference evidence="20" key="3">
    <citation type="submission" date="2025-09" db="UniProtKB">
        <authorList>
            <consortium name="Ensembl"/>
        </authorList>
    </citation>
    <scope>IDENTIFICATION</scope>
</reference>
<keyword evidence="6" id="KW-0053">Apoptosis</keyword>
<dbReference type="AlphaFoldDB" id="A0AAY4AME5"/>
<keyword evidence="13" id="KW-0458">Lysosome</keyword>
<evidence type="ECO:0000256" key="2">
    <source>
        <dbReference type="ARBA" id="ARBA00004371"/>
    </source>
</evidence>
<evidence type="ECO:0000256" key="3">
    <source>
        <dbReference type="ARBA" id="ARBA00007527"/>
    </source>
</evidence>
<dbReference type="InterPro" id="IPR004947">
    <property type="entry name" value="DNase_II"/>
</dbReference>
<keyword evidence="8 19" id="KW-0732">Signal</keyword>
<keyword evidence="5" id="KW-0217">Developmental protein</keyword>
<feature type="signal peptide" evidence="19">
    <location>
        <begin position="1"/>
        <end position="17"/>
    </location>
</feature>